<dbReference type="AlphaFoldDB" id="A0A1U7YZX9"/>
<dbReference type="Proteomes" id="UP000189703">
    <property type="component" value="Unplaced"/>
</dbReference>
<sequence>MGFSRFLRRLAHIGESRKTLVDKTTESTLNFPFSFAITTNEMGSLRSLSSSVKPGKYPSFTQTPISSDENLHCSSSLLTNIWSSGSDSTQVLSETNNENLNIIDGRISEDTDKICKIISSHRTSSAIESHLDRSGVIISPSLVEEVLKKLSNAGVLALSFFRWAEKQEGFKHTAESYNALIEALGKIKQFRLIWNVVRDMKGKSLLTRETFALIIRRYARARKINEAIETFETMEKFGMKPELSDFNRLIDTLSKSRHVAKAQQVFDEMKHRRFVPDLKTYTILLEGWGEAESLLRVEEIRREMRDEGFEPDVVTYGIIINAYCKMRKYDEAIDLYREMEAKNCKPTPHIYCTLINGLGSDKRLDEALEFFQLSKASGFIPEIPTYNAVVGAYCWSMRMNDAFRIVDEMKRCGVGPNSRTFDIILHHLIKARRTKEAYTVFQRMGSEVGCEPSLSTYTIIVAMFCKEERVDMALKVWDQMKSKGVLPSMHMFSALINGMCYENRLDDACKYFQEMLDLGIRPPAQMYSNLKQSLIEEGKSDIALILGQKLDKLRKTPLVDRKGERLGNDG</sequence>
<dbReference type="OrthoDB" id="185373at2759"/>
<organism evidence="3 4">
    <name type="scientific">Nelumbo nucifera</name>
    <name type="common">Sacred lotus</name>
    <dbReference type="NCBI Taxonomy" id="4432"/>
    <lineage>
        <taxon>Eukaryota</taxon>
        <taxon>Viridiplantae</taxon>
        <taxon>Streptophyta</taxon>
        <taxon>Embryophyta</taxon>
        <taxon>Tracheophyta</taxon>
        <taxon>Spermatophyta</taxon>
        <taxon>Magnoliopsida</taxon>
        <taxon>Proteales</taxon>
        <taxon>Nelumbonaceae</taxon>
        <taxon>Nelumbo</taxon>
    </lineage>
</organism>
<dbReference type="NCBIfam" id="TIGR00756">
    <property type="entry name" value="PPR"/>
    <property type="match status" value="9"/>
</dbReference>
<gene>
    <name evidence="4" type="primary">LOC104587773</name>
</gene>
<dbReference type="PANTHER" id="PTHR47447">
    <property type="entry name" value="OS03G0856100 PROTEIN"/>
    <property type="match status" value="1"/>
</dbReference>
<evidence type="ECO:0000256" key="1">
    <source>
        <dbReference type="ARBA" id="ARBA00007626"/>
    </source>
</evidence>
<dbReference type="OMA" id="DACKYFQ"/>
<dbReference type="InterPro" id="IPR011990">
    <property type="entry name" value="TPR-like_helical_dom_sf"/>
</dbReference>
<evidence type="ECO:0000313" key="3">
    <source>
        <dbReference type="Proteomes" id="UP000189703"/>
    </source>
</evidence>
<protein>
    <submittedName>
        <fullName evidence="4">Pentatricopeptide repeat-containing protein At1g71060, mitochondrial</fullName>
    </submittedName>
</protein>
<dbReference type="PANTHER" id="PTHR47447:SF28">
    <property type="entry name" value="PENTACOTRIPEPTIDE-REPEAT REGION OF PRORP DOMAIN-CONTAINING PROTEIN"/>
    <property type="match status" value="1"/>
</dbReference>
<keyword evidence="2" id="KW-0677">Repeat</keyword>
<evidence type="ECO:0000313" key="4">
    <source>
        <dbReference type="RefSeq" id="XP_010243796.1"/>
    </source>
</evidence>
<comment type="similarity">
    <text evidence="1">Belongs to the PPR family. P subfamily.</text>
</comment>
<evidence type="ECO:0000256" key="2">
    <source>
        <dbReference type="ARBA" id="ARBA00022737"/>
    </source>
</evidence>
<proteinExistence type="inferred from homology"/>
<dbReference type="KEGG" id="nnu:104587773"/>
<dbReference type="GeneID" id="104587773"/>
<keyword evidence="3" id="KW-1185">Reference proteome</keyword>
<dbReference type="PROSITE" id="PS51375">
    <property type="entry name" value="PPR"/>
    <property type="match status" value="8"/>
</dbReference>
<dbReference type="Pfam" id="PF13041">
    <property type="entry name" value="PPR_2"/>
    <property type="match status" value="4"/>
</dbReference>
<dbReference type="Pfam" id="PF01535">
    <property type="entry name" value="PPR"/>
    <property type="match status" value="2"/>
</dbReference>
<dbReference type="Gene3D" id="1.25.40.10">
    <property type="entry name" value="Tetratricopeptide repeat domain"/>
    <property type="match status" value="4"/>
</dbReference>
<name>A0A1U7YZX9_NELNU</name>
<dbReference type="eggNOG" id="KOG4197">
    <property type="taxonomic scope" value="Eukaryota"/>
</dbReference>
<reference evidence="4" key="1">
    <citation type="submission" date="2025-08" db="UniProtKB">
        <authorList>
            <consortium name="RefSeq"/>
        </authorList>
    </citation>
    <scope>IDENTIFICATION</scope>
</reference>
<dbReference type="STRING" id="4432.A0A1U7YZX9"/>
<dbReference type="RefSeq" id="XP_010243796.1">
    <property type="nucleotide sequence ID" value="XM_010245494.2"/>
</dbReference>
<accession>A0A1U7YZX9</accession>
<dbReference type="FunCoup" id="A0A1U7YZX9">
    <property type="interactions" value="195"/>
</dbReference>
<dbReference type="InterPro" id="IPR002885">
    <property type="entry name" value="PPR_rpt"/>
</dbReference>